<keyword evidence="3" id="KW-1185">Reference proteome</keyword>
<dbReference type="EMBL" id="JASSPP010000006">
    <property type="protein sequence ID" value="MDK9580715.1"/>
    <property type="molecule type" value="Genomic_DNA"/>
</dbReference>
<gene>
    <name evidence="2" type="ORF">QQA45_04200</name>
</gene>
<sequence length="179" mass="20666">MKKILILLSLTLALNTFAFSYVEFFNKQQFTQSLDKNDFLTNSEVDKSIDEQIKDAMKNLKDPKLEIKANNPSFKSVLITTSDNKYYGLTFDATTGKRIYMKDFFVNGYESPVEEIIKNRMFQFGLKPSKKFSGISKWFNQNYYLEDFAVVILMENSTDFADKNVVVPILVGELRGLVK</sequence>
<protein>
    <submittedName>
        <fullName evidence="2">Uncharacterized protein</fullName>
    </submittedName>
</protein>
<organism evidence="2 3">
    <name type="scientific">Sneathia sanguinegens</name>
    <dbReference type="NCBI Taxonomy" id="40543"/>
    <lineage>
        <taxon>Bacteria</taxon>
        <taxon>Fusobacteriati</taxon>
        <taxon>Fusobacteriota</taxon>
        <taxon>Fusobacteriia</taxon>
        <taxon>Fusobacteriales</taxon>
        <taxon>Leptotrichiaceae</taxon>
        <taxon>Sneathia</taxon>
    </lineage>
</organism>
<keyword evidence="1" id="KW-0732">Signal</keyword>
<feature type="signal peptide" evidence="1">
    <location>
        <begin position="1"/>
        <end position="18"/>
    </location>
</feature>
<name>A0ABT7HJK5_9FUSO</name>
<evidence type="ECO:0000313" key="2">
    <source>
        <dbReference type="EMBL" id="MDK9580715.1"/>
    </source>
</evidence>
<evidence type="ECO:0000256" key="1">
    <source>
        <dbReference type="SAM" id="SignalP"/>
    </source>
</evidence>
<reference evidence="2 3" key="1">
    <citation type="submission" date="2023-06" db="EMBL/GenBank/DDBJ databases">
        <title>Antibody response to the Sneathia vaginalis cytopathogenic toxin A during pregnancy.</title>
        <authorList>
            <person name="Mccoy Z.T."/>
            <person name="Serrano M.G."/>
            <person name="Spaine K."/>
            <person name="Edwards D.J."/>
            <person name="Buck G.A."/>
            <person name="Jefferson K."/>
        </authorList>
    </citation>
    <scope>NUCLEOTIDE SEQUENCE [LARGE SCALE GENOMIC DNA]</scope>
    <source>
        <strain evidence="2 3">CCUG 42621</strain>
    </source>
</reference>
<feature type="chain" id="PRO_5045801501" evidence="1">
    <location>
        <begin position="19"/>
        <end position="179"/>
    </location>
</feature>
<proteinExistence type="predicted"/>
<comment type="caution">
    <text evidence="2">The sequence shown here is derived from an EMBL/GenBank/DDBJ whole genome shotgun (WGS) entry which is preliminary data.</text>
</comment>
<dbReference type="RefSeq" id="WP_066728873.1">
    <property type="nucleotide sequence ID" value="NZ_CAMPUK010000006.1"/>
</dbReference>
<accession>A0ABT7HJK5</accession>
<dbReference type="Proteomes" id="UP001225134">
    <property type="component" value="Unassembled WGS sequence"/>
</dbReference>
<evidence type="ECO:0000313" key="3">
    <source>
        <dbReference type="Proteomes" id="UP001225134"/>
    </source>
</evidence>